<evidence type="ECO:0000313" key="1">
    <source>
        <dbReference type="EMBL" id="JAP90479.1"/>
    </source>
</evidence>
<accession>A0A146K4Q6</accession>
<feature type="non-terminal residue" evidence="1">
    <location>
        <position position="1"/>
    </location>
</feature>
<gene>
    <name evidence="1" type="ORF">TPC1_30026</name>
</gene>
<sequence>PPLPYLEKSPSDQMTVSLQLKYIFHDMQTSKDEVVDQVIKLMMTIFDCPNLFKISVQKCVLTKLWWLTTQKSIKSKQDTEIAFSRFIAFVFNNDTELAGWLMNYLQSCINNDTQAQCDNGDDKIGKFNTVILTNAIINAGIMIRDQTKIAQLYKQILAKKFTKFRMIDESKFLGSSSLDHPQINSYFQTQQIFIYNQIQSAKIKSAYYGQILLLQQQLTVAQMEQVPVELKYEFIQSLRDQLKLVVSEETQYQIAMIFFAILAVIKHLFEKNQMKDEIFKQLLKDEASYLITRRSFTQLQYKILTQQQSVAQEYFSNQSHNYEFITGDYVLDPGNYIFINHKDQQTLQSLLIVEQFIVIGKAYANESLLDLTTDETDTLYKLSMYFLNEFIKTDHTVQLCSVCVGVLTKMLQKLEPSYEQEEIKLQYDQIVQYLLGLPKLALGRDTSQPWVAPESVEKMRAVKGQLVQIYCALIKVFHNLEQTTVETFVDLHYTGLSLMLSLYQQKTPNMTFPELQGHVKEANQKWLMESFNGFYNLRTEEDLERGFTIKNHTEYLQSLCKIVTSELSPKKYAEIIAQILSNEVTFFKENEVQQLLELAISDDMIQVLVKSLDQKTLKNKARKIISEFVKYQLISQHLEAELPEHYQRIQTFFKENESTSFIEYDYMDQIKPLLKSEDPSFIIDLLIQIVQFTVDNGLVLTNIEQVMGFVKQYHLENATNCQESFIKLISVLTSSDRVHELNFATQHDLLDMLFDIIKLLYNQQMKCQIDELSLLQTVVEFFQHTNEQQILFQTVEYISQQMLASVEDGRLVVNYLRFIQQVLVTLHQTHMFTEKQLDPVVVVQLFDLYVNSLDKSLTKFYKDNQSNVTLNNYVELLKVQQTLLIYSADKFEYISGFIFGTVYNLITEEDENILKYQVQQLLSVLSKNDKLLTYVFEMNLDEDEFWQRSDVIESNFAQRGFVFQLALLQGIDKLMQNHQNIFFVEQNLKNLLTMLKKLEQLPAYRELIMGMYVYISINHDIFFKTEPVEDSVLANQQINMVPTTPGFYAQRMLSEFLEEQDLEFKQYTAELLIPVLQQTPNIVTTKNLLRVLLDQFAKLDEEGKIAIFHQFRAYMSTQDMDRQYIGHLLYQTALLMINMLSYSEYVEQNILDISYNLIKLPIDYLVPKTHCLAQLVKIFKEVQNEQLLRQILNHIEYYIRIFLPSPDKFNVEKRSYSLNDYRFNAESTLDCFDQLFGVQEKEQINDKTDQILPSIPADLIGARSVNLKSFGDVCLVQSLKILKELQIKYQQALDEFMVIQYKYALNNYQRNNVHDQNFNNFCNLFIEIERQNLRKVYKDSCKLFEQANWLVQMRTKYFEVLGDVMGFE</sequence>
<reference evidence="1" key="1">
    <citation type="submission" date="2015-07" db="EMBL/GenBank/DDBJ databases">
        <title>Adaptation to a free-living lifestyle via gene acquisitions in the diplomonad Trepomonas sp. PC1.</title>
        <authorList>
            <person name="Xu F."/>
            <person name="Jerlstrom-Hultqvist J."/>
            <person name="Kolisko M."/>
            <person name="Simpson A.G.B."/>
            <person name="Roger A.J."/>
            <person name="Svard S.G."/>
            <person name="Andersson J.O."/>
        </authorList>
    </citation>
    <scope>NUCLEOTIDE SEQUENCE</scope>
    <source>
        <strain evidence="1">PC1</strain>
    </source>
</reference>
<organism evidence="1">
    <name type="scientific">Trepomonas sp. PC1</name>
    <dbReference type="NCBI Taxonomy" id="1076344"/>
    <lineage>
        <taxon>Eukaryota</taxon>
        <taxon>Metamonada</taxon>
        <taxon>Diplomonadida</taxon>
        <taxon>Hexamitidae</taxon>
        <taxon>Hexamitinae</taxon>
        <taxon>Trepomonas</taxon>
    </lineage>
</organism>
<protein>
    <submittedName>
        <fullName evidence="1">Uncharacterized protein</fullName>
    </submittedName>
</protein>
<proteinExistence type="predicted"/>
<dbReference type="EMBL" id="GDID01006127">
    <property type="protein sequence ID" value="JAP90479.1"/>
    <property type="molecule type" value="Transcribed_RNA"/>
</dbReference>
<name>A0A146K4Q6_9EUKA</name>